<evidence type="ECO:0000256" key="2">
    <source>
        <dbReference type="ARBA" id="ARBA00023002"/>
    </source>
</evidence>
<dbReference type="Gene3D" id="3.40.605.10">
    <property type="entry name" value="Aldehyde Dehydrogenase, Chain A, domain 1"/>
    <property type="match status" value="1"/>
</dbReference>
<protein>
    <submittedName>
        <fullName evidence="4">NAD-dependent succinate-semialdehyde dehydrogenase</fullName>
    </submittedName>
</protein>
<dbReference type="GO" id="GO:0016620">
    <property type="term" value="F:oxidoreductase activity, acting on the aldehyde or oxo group of donors, NAD or NADP as acceptor"/>
    <property type="evidence" value="ECO:0007669"/>
    <property type="project" value="InterPro"/>
</dbReference>
<dbReference type="RefSeq" id="WP_115981477.1">
    <property type="nucleotide sequence ID" value="NZ_CAJXNW010000018.1"/>
</dbReference>
<dbReference type="InterPro" id="IPR016162">
    <property type="entry name" value="Ald_DH_N"/>
</dbReference>
<keyword evidence="2" id="KW-0560">Oxidoreductase</keyword>
<comment type="similarity">
    <text evidence="1">Belongs to the aldehyde dehydrogenase family.</text>
</comment>
<dbReference type="FunFam" id="3.40.605.10:FF:000007">
    <property type="entry name" value="NAD/NADP-dependent betaine aldehyde dehydrogenase"/>
    <property type="match status" value="1"/>
</dbReference>
<dbReference type="PANTHER" id="PTHR43353:SF5">
    <property type="entry name" value="SUCCINATE-SEMIALDEHYDE DEHYDROGENASE, MITOCHONDRIAL"/>
    <property type="match status" value="1"/>
</dbReference>
<name>A0A3D9BN46_9RHOB</name>
<proteinExistence type="inferred from homology"/>
<dbReference type="SUPFAM" id="SSF53720">
    <property type="entry name" value="ALDH-like"/>
    <property type="match status" value="1"/>
</dbReference>
<dbReference type="FunFam" id="3.40.309.10:FF:000009">
    <property type="entry name" value="Aldehyde dehydrogenase A"/>
    <property type="match status" value="1"/>
</dbReference>
<feature type="domain" description="Aldehyde dehydrogenase" evidence="3">
    <location>
        <begin position="22"/>
        <end position="472"/>
    </location>
</feature>
<evidence type="ECO:0000256" key="1">
    <source>
        <dbReference type="ARBA" id="ARBA00009986"/>
    </source>
</evidence>
<dbReference type="Pfam" id="PF00171">
    <property type="entry name" value="Aldedh"/>
    <property type="match status" value="1"/>
</dbReference>
<evidence type="ECO:0000259" key="3">
    <source>
        <dbReference type="Pfam" id="PF00171"/>
    </source>
</evidence>
<dbReference type="PANTHER" id="PTHR43353">
    <property type="entry name" value="SUCCINATE-SEMIALDEHYDE DEHYDROGENASE, MITOCHONDRIAL"/>
    <property type="match status" value="1"/>
</dbReference>
<gene>
    <name evidence="4" type="ORF">DRV84_13155</name>
</gene>
<evidence type="ECO:0000313" key="4">
    <source>
        <dbReference type="EMBL" id="REC54852.1"/>
    </source>
</evidence>
<dbReference type="InterPro" id="IPR050740">
    <property type="entry name" value="Aldehyde_DH_Superfamily"/>
</dbReference>
<dbReference type="InterPro" id="IPR015590">
    <property type="entry name" value="Aldehyde_DH_dom"/>
</dbReference>
<dbReference type="CDD" id="cd07103">
    <property type="entry name" value="ALDH_F5_SSADH_GabD"/>
    <property type="match status" value="1"/>
</dbReference>
<dbReference type="OrthoDB" id="9812625at2"/>
<dbReference type="Proteomes" id="UP000257131">
    <property type="component" value="Unassembled WGS sequence"/>
</dbReference>
<dbReference type="InterPro" id="IPR016163">
    <property type="entry name" value="Ald_DH_C"/>
</dbReference>
<dbReference type="Gene3D" id="3.40.309.10">
    <property type="entry name" value="Aldehyde Dehydrogenase, Chain A, domain 2"/>
    <property type="match status" value="1"/>
</dbReference>
<comment type="caution">
    <text evidence="4">The sequence shown here is derived from an EMBL/GenBank/DDBJ whole genome shotgun (WGS) entry which is preliminary data.</text>
</comment>
<evidence type="ECO:0000313" key="5">
    <source>
        <dbReference type="Proteomes" id="UP000257131"/>
    </source>
</evidence>
<reference evidence="4 5" key="1">
    <citation type="journal article" date="2017" name="Int. J. Syst. Evol. Microbiol.">
        <title>Rhodosalinus sediminis gen. nov., sp. nov., isolated from marine saltern.</title>
        <authorList>
            <person name="Guo L.Y."/>
            <person name="Ling S.K."/>
            <person name="Li C.M."/>
            <person name="Chen G.J."/>
            <person name="Du Z.J."/>
        </authorList>
    </citation>
    <scope>NUCLEOTIDE SEQUENCE [LARGE SCALE GENOMIC DNA]</scope>
    <source>
        <strain evidence="4 5">WDN1C137</strain>
    </source>
</reference>
<organism evidence="4 5">
    <name type="scientific">Rhodosalinus sediminis</name>
    <dbReference type="NCBI Taxonomy" id="1940533"/>
    <lineage>
        <taxon>Bacteria</taxon>
        <taxon>Pseudomonadati</taxon>
        <taxon>Pseudomonadota</taxon>
        <taxon>Alphaproteobacteria</taxon>
        <taxon>Rhodobacterales</taxon>
        <taxon>Paracoccaceae</taxon>
        <taxon>Rhodosalinus</taxon>
    </lineage>
</organism>
<sequence length="479" mass="51011">MSYDEPLELLIGGEFRAGSEGASEPVIDPATDEVLAHVPHASTADLDAALEASRRGFEVWRATPALERQKVMERAARLLEEDKERIARNLTLEMGKPVGEARLELGFAIDVLRWYGEEGKRAYGRTVPARAPGMRQEVRKEPVGPALAFVAWNFPAVNVMRKVAGALGAGCSLVIKPSEETPATAVAIARALQEAGLPEGVLNVVFGVPAEVSSHLIASPIPKKISFTGSVEVGKHLQRLAADTLKRCTMELGGHAPVMVFADTDVEKVAKMTAAGKFRNGGQVCVSPTRFLVEDAAYDRFTQAFAEAAKGVQVGHGLEDGTVMGPLIGRRRIEVMEGFVEDATAAGAQLLAGGERIGNQGAFFAPTVLGEVPREARVMNEEPFGPVAPVARMASLDDMLEEANRLPFGLAAYAFTSDRKTAGALREGVEAGMLALNSLLVSTPETPFGGINDSGYGSEGGIEGLEAFQRTRFLTDTDL</sequence>
<dbReference type="InterPro" id="IPR016161">
    <property type="entry name" value="Ald_DH/histidinol_DH"/>
</dbReference>
<accession>A0A3D9BN46</accession>
<dbReference type="EMBL" id="QOHR01000024">
    <property type="protein sequence ID" value="REC54852.1"/>
    <property type="molecule type" value="Genomic_DNA"/>
</dbReference>
<dbReference type="AlphaFoldDB" id="A0A3D9BN46"/>
<keyword evidence="5" id="KW-1185">Reference proteome</keyword>